<evidence type="ECO:0000313" key="3">
    <source>
        <dbReference type="Proteomes" id="UP000799779"/>
    </source>
</evidence>
<evidence type="ECO:0008006" key="4">
    <source>
        <dbReference type="Google" id="ProtNLM"/>
    </source>
</evidence>
<keyword evidence="3" id="KW-1185">Reference proteome</keyword>
<dbReference type="EMBL" id="ML977663">
    <property type="protein sequence ID" value="KAF1994331.1"/>
    <property type="molecule type" value="Genomic_DNA"/>
</dbReference>
<reference evidence="2" key="1">
    <citation type="journal article" date="2020" name="Stud. Mycol.">
        <title>101 Dothideomycetes genomes: a test case for predicting lifestyles and emergence of pathogens.</title>
        <authorList>
            <person name="Haridas S."/>
            <person name="Albert R."/>
            <person name="Binder M."/>
            <person name="Bloem J."/>
            <person name="Labutti K."/>
            <person name="Salamov A."/>
            <person name="Andreopoulos B."/>
            <person name="Baker S."/>
            <person name="Barry K."/>
            <person name="Bills G."/>
            <person name="Bluhm B."/>
            <person name="Cannon C."/>
            <person name="Castanera R."/>
            <person name="Culley D."/>
            <person name="Daum C."/>
            <person name="Ezra D."/>
            <person name="Gonzalez J."/>
            <person name="Henrissat B."/>
            <person name="Kuo A."/>
            <person name="Liang C."/>
            <person name="Lipzen A."/>
            <person name="Lutzoni F."/>
            <person name="Magnuson J."/>
            <person name="Mondo S."/>
            <person name="Nolan M."/>
            <person name="Ohm R."/>
            <person name="Pangilinan J."/>
            <person name="Park H.-J."/>
            <person name="Ramirez L."/>
            <person name="Alfaro M."/>
            <person name="Sun H."/>
            <person name="Tritt A."/>
            <person name="Yoshinaga Y."/>
            <person name="Zwiers L.-H."/>
            <person name="Turgeon B."/>
            <person name="Goodwin S."/>
            <person name="Spatafora J."/>
            <person name="Crous P."/>
            <person name="Grigoriev I."/>
        </authorList>
    </citation>
    <scope>NUCLEOTIDE SEQUENCE</scope>
    <source>
        <strain evidence="2">CBS 123094</strain>
    </source>
</reference>
<accession>A0A6A5W2D4</accession>
<keyword evidence="1" id="KW-0472">Membrane</keyword>
<organism evidence="2 3">
    <name type="scientific">Amniculicola lignicola CBS 123094</name>
    <dbReference type="NCBI Taxonomy" id="1392246"/>
    <lineage>
        <taxon>Eukaryota</taxon>
        <taxon>Fungi</taxon>
        <taxon>Dikarya</taxon>
        <taxon>Ascomycota</taxon>
        <taxon>Pezizomycotina</taxon>
        <taxon>Dothideomycetes</taxon>
        <taxon>Pleosporomycetidae</taxon>
        <taxon>Pleosporales</taxon>
        <taxon>Amniculicolaceae</taxon>
        <taxon>Amniculicola</taxon>
    </lineage>
</organism>
<name>A0A6A5W2D4_9PLEO</name>
<feature type="transmembrane region" description="Helical" evidence="1">
    <location>
        <begin position="104"/>
        <end position="124"/>
    </location>
</feature>
<sequence>MVRFFRCVYVFATAFEFLQATTLLALFAVAQSDQFRTSLWKDGGARGLNSDPGLRIYFYANHREPPPVALVWDESLTMSCLCFAVLTVFIWFLRYFVRRSIEDVYAMVFVNALYDAILAALWAYSGISQNSGDFSDPEHLSPKPWFLERGCRTAGNISKTGCEVMNAAYGLTVLTIIWFCARFLATCMYGAYLYGHEEESKKALFKREYVDLLI</sequence>
<feature type="transmembrane region" description="Helical" evidence="1">
    <location>
        <begin position="7"/>
        <end position="30"/>
    </location>
</feature>
<gene>
    <name evidence="2" type="ORF">P154DRAFT_527127</name>
</gene>
<dbReference type="OrthoDB" id="5352400at2759"/>
<feature type="transmembrane region" description="Helical" evidence="1">
    <location>
        <begin position="76"/>
        <end position="97"/>
    </location>
</feature>
<protein>
    <recommendedName>
        <fullName evidence="4">MARVEL domain-containing protein</fullName>
    </recommendedName>
</protein>
<dbReference type="AlphaFoldDB" id="A0A6A5W2D4"/>
<keyword evidence="1" id="KW-1133">Transmembrane helix</keyword>
<feature type="transmembrane region" description="Helical" evidence="1">
    <location>
        <begin position="168"/>
        <end position="194"/>
    </location>
</feature>
<proteinExistence type="predicted"/>
<dbReference type="Proteomes" id="UP000799779">
    <property type="component" value="Unassembled WGS sequence"/>
</dbReference>
<evidence type="ECO:0000256" key="1">
    <source>
        <dbReference type="SAM" id="Phobius"/>
    </source>
</evidence>
<keyword evidence="1" id="KW-0812">Transmembrane</keyword>
<evidence type="ECO:0000313" key="2">
    <source>
        <dbReference type="EMBL" id="KAF1994331.1"/>
    </source>
</evidence>